<evidence type="ECO:0000313" key="2">
    <source>
        <dbReference type="EMBL" id="ADI37252.1"/>
    </source>
</evidence>
<accession>D7DQX5</accession>
<dbReference type="AlphaFoldDB" id="D7DQX5"/>
<keyword evidence="3" id="KW-1185">Reference proteome</keyword>
<organism evidence="2 3">
    <name type="scientific">Methanococcus voltae (strain ATCC BAA-1334 / A3)</name>
    <dbReference type="NCBI Taxonomy" id="456320"/>
    <lineage>
        <taxon>Archaea</taxon>
        <taxon>Methanobacteriati</taxon>
        <taxon>Methanobacteriota</taxon>
        <taxon>Methanomada group</taxon>
        <taxon>Methanococci</taxon>
        <taxon>Methanococcales</taxon>
        <taxon>Methanococcaceae</taxon>
        <taxon>Methanococcus</taxon>
    </lineage>
</organism>
<dbReference type="EMBL" id="CP002057">
    <property type="protein sequence ID" value="ADI37252.1"/>
    <property type="molecule type" value="Genomic_DNA"/>
</dbReference>
<dbReference type="STRING" id="456320.Mvol_1597"/>
<dbReference type="HOGENOM" id="CLU_188101_0_0_2"/>
<name>D7DQX5_METV3</name>
<keyword evidence="1" id="KW-0472">Membrane</keyword>
<sequence length="79" mass="8836">MKKYGHMIGLASIVVFLMVLSVNTMQIDVIWALAIFTALTLIALVIPKLKIAHSLENLEHLLMFLVFLAFIYTGFTLLG</sequence>
<gene>
    <name evidence="2" type="ordered locus">Mvol_1597</name>
</gene>
<feature type="transmembrane region" description="Helical" evidence="1">
    <location>
        <begin position="29"/>
        <end position="49"/>
    </location>
</feature>
<dbReference type="OrthoDB" id="62329at2157"/>
<proteinExistence type="predicted"/>
<feature type="transmembrane region" description="Helical" evidence="1">
    <location>
        <begin position="7"/>
        <end position="23"/>
    </location>
</feature>
<evidence type="ECO:0000256" key="1">
    <source>
        <dbReference type="SAM" id="Phobius"/>
    </source>
</evidence>
<dbReference type="InParanoid" id="D7DQX5"/>
<reference evidence="2 3" key="1">
    <citation type="submission" date="2010-05" db="EMBL/GenBank/DDBJ databases">
        <title>Complete sequence of Methanococcus voltae A3.</title>
        <authorList>
            <consortium name="US DOE Joint Genome Institute"/>
            <person name="Lucas S."/>
            <person name="Copeland A."/>
            <person name="Lapidus A."/>
            <person name="Cheng J.-F."/>
            <person name="Bruce D."/>
            <person name="Goodwin L."/>
            <person name="Pitluck S."/>
            <person name="Lowry S."/>
            <person name="Clum A."/>
            <person name="Land M."/>
            <person name="Hauser L."/>
            <person name="Kyrpides N."/>
            <person name="Mikhailova N."/>
            <person name="Whitman W.B."/>
            <person name="Woyke T."/>
        </authorList>
    </citation>
    <scope>NUCLEOTIDE SEQUENCE [LARGE SCALE GENOMIC DNA]</scope>
    <source>
        <strain evidence="3">ATCC BAA-1334 / A3</strain>
    </source>
</reference>
<evidence type="ECO:0000313" key="3">
    <source>
        <dbReference type="Proteomes" id="UP000007722"/>
    </source>
</evidence>
<protein>
    <submittedName>
        <fullName evidence="2">Uncharacterized protein</fullName>
    </submittedName>
</protein>
<keyword evidence="1" id="KW-0812">Transmembrane</keyword>
<feature type="transmembrane region" description="Helical" evidence="1">
    <location>
        <begin position="61"/>
        <end position="78"/>
    </location>
</feature>
<dbReference type="Proteomes" id="UP000007722">
    <property type="component" value="Chromosome"/>
</dbReference>
<dbReference type="KEGG" id="mvo:Mvol_1597"/>
<keyword evidence="1" id="KW-1133">Transmembrane helix</keyword>